<gene>
    <name evidence="1" type="ORF">PROFUN_16867</name>
</gene>
<proteinExistence type="predicted"/>
<dbReference type="InParanoid" id="A0A2P6MNI9"/>
<protein>
    <submittedName>
        <fullName evidence="1">Uncharacterized protein</fullName>
    </submittedName>
</protein>
<dbReference type="Proteomes" id="UP000241769">
    <property type="component" value="Unassembled WGS sequence"/>
</dbReference>
<accession>A0A2P6MNI9</accession>
<organism evidence="1 2">
    <name type="scientific">Planoprotostelium fungivorum</name>
    <dbReference type="NCBI Taxonomy" id="1890364"/>
    <lineage>
        <taxon>Eukaryota</taxon>
        <taxon>Amoebozoa</taxon>
        <taxon>Evosea</taxon>
        <taxon>Variosea</taxon>
        <taxon>Cavosteliida</taxon>
        <taxon>Cavosteliaceae</taxon>
        <taxon>Planoprotostelium</taxon>
    </lineage>
</organism>
<dbReference type="AlphaFoldDB" id="A0A2P6MNI9"/>
<keyword evidence="2" id="KW-1185">Reference proteome</keyword>
<comment type="caution">
    <text evidence="1">The sequence shown here is derived from an EMBL/GenBank/DDBJ whole genome shotgun (WGS) entry which is preliminary data.</text>
</comment>
<reference evidence="1 2" key="1">
    <citation type="journal article" date="2018" name="Genome Biol. Evol.">
        <title>Multiple Roots of Fruiting Body Formation in Amoebozoa.</title>
        <authorList>
            <person name="Hillmann F."/>
            <person name="Forbes G."/>
            <person name="Novohradska S."/>
            <person name="Ferling I."/>
            <person name="Riege K."/>
            <person name="Groth M."/>
            <person name="Westermann M."/>
            <person name="Marz M."/>
            <person name="Spaller T."/>
            <person name="Winckler T."/>
            <person name="Schaap P."/>
            <person name="Glockner G."/>
        </authorList>
    </citation>
    <scope>NUCLEOTIDE SEQUENCE [LARGE SCALE GENOMIC DNA]</scope>
    <source>
        <strain evidence="1 2">Jena</strain>
    </source>
</reference>
<name>A0A2P6MNI9_9EUKA</name>
<evidence type="ECO:0000313" key="2">
    <source>
        <dbReference type="Proteomes" id="UP000241769"/>
    </source>
</evidence>
<dbReference type="EMBL" id="MDYQ01000652">
    <property type="protein sequence ID" value="PRP73235.1"/>
    <property type="molecule type" value="Genomic_DNA"/>
</dbReference>
<sequence length="128" mass="14472">MKTTQHNYLLCKQLSQVLHRVLLLIAHISYSAIGSCFKFWVRSRAAPVAELVAHSALSGRVTPAAQKKHIDRYAEIFFDQTHQLANIAVSDHRYFFRSLETPRFKIGLTDEISHRSFCSAVALKGASE</sequence>
<evidence type="ECO:0000313" key="1">
    <source>
        <dbReference type="EMBL" id="PRP73235.1"/>
    </source>
</evidence>